<dbReference type="InterPro" id="IPR050765">
    <property type="entry name" value="Riboflavin_Biosynth_HTPR"/>
</dbReference>
<comment type="caution">
    <text evidence="5">The sequence shown here is derived from an EMBL/GenBank/DDBJ whole genome shotgun (WGS) entry which is preliminary data.</text>
</comment>
<comment type="pathway">
    <text evidence="1">Cofactor biosynthesis; riboflavin biosynthesis.</text>
</comment>
<dbReference type="PANTHER" id="PTHR38011">
    <property type="entry name" value="DIHYDROFOLATE REDUCTASE FAMILY PROTEIN (AFU_ORTHOLOGUE AFUA_8G06820)"/>
    <property type="match status" value="1"/>
</dbReference>
<dbReference type="Pfam" id="PF01872">
    <property type="entry name" value="RibD_C"/>
    <property type="match status" value="1"/>
</dbReference>
<dbReference type="SUPFAM" id="SSF53597">
    <property type="entry name" value="Dihydrofolate reductase-like"/>
    <property type="match status" value="1"/>
</dbReference>
<evidence type="ECO:0000256" key="3">
    <source>
        <dbReference type="ARBA" id="ARBA00023002"/>
    </source>
</evidence>
<organism evidence="5 6">
    <name type="scientific">Streptomyces montanus</name>
    <dbReference type="NCBI Taxonomy" id="2580423"/>
    <lineage>
        <taxon>Bacteria</taxon>
        <taxon>Bacillati</taxon>
        <taxon>Actinomycetota</taxon>
        <taxon>Actinomycetes</taxon>
        <taxon>Kitasatosporales</taxon>
        <taxon>Streptomycetaceae</taxon>
        <taxon>Streptomyces</taxon>
    </lineage>
</organism>
<dbReference type="Proteomes" id="UP000305906">
    <property type="component" value="Unassembled WGS sequence"/>
</dbReference>
<dbReference type="RefSeq" id="WP_138046643.1">
    <property type="nucleotide sequence ID" value="NZ_VBZC01000021.1"/>
</dbReference>
<evidence type="ECO:0000256" key="1">
    <source>
        <dbReference type="ARBA" id="ARBA00005104"/>
    </source>
</evidence>
<keyword evidence="6" id="KW-1185">Reference proteome</keyword>
<dbReference type="InterPro" id="IPR002734">
    <property type="entry name" value="RibDG_C"/>
</dbReference>
<evidence type="ECO:0000256" key="2">
    <source>
        <dbReference type="ARBA" id="ARBA00022857"/>
    </source>
</evidence>
<keyword evidence="2" id="KW-0521">NADP</keyword>
<name>A0A5R9FSS8_9ACTN</name>
<keyword evidence="3" id="KW-0560">Oxidoreductase</keyword>
<proteinExistence type="predicted"/>
<reference evidence="5 6" key="1">
    <citation type="submission" date="2019-05" db="EMBL/GenBank/DDBJ databases">
        <title>Streptomyces sp. NEAU-C151, a novel actinomycete isolated from soil.</title>
        <authorList>
            <person name="Han L."/>
            <person name="Jiang H."/>
        </authorList>
    </citation>
    <scope>NUCLEOTIDE SEQUENCE [LARGE SCALE GENOMIC DNA]</scope>
    <source>
        <strain evidence="5 6">NEAU-C151</strain>
    </source>
</reference>
<protein>
    <recommendedName>
        <fullName evidence="4">Bacterial bifunctional deaminase-reductase C-terminal domain-containing protein</fullName>
    </recommendedName>
</protein>
<dbReference type="InterPro" id="IPR024072">
    <property type="entry name" value="DHFR-like_dom_sf"/>
</dbReference>
<dbReference type="GO" id="GO:0008703">
    <property type="term" value="F:5-amino-6-(5-phosphoribosylamino)uracil reductase activity"/>
    <property type="evidence" value="ECO:0007669"/>
    <property type="project" value="InterPro"/>
</dbReference>
<dbReference type="Gene3D" id="3.40.430.10">
    <property type="entry name" value="Dihydrofolate Reductase, subunit A"/>
    <property type="match status" value="1"/>
</dbReference>
<evidence type="ECO:0000313" key="6">
    <source>
        <dbReference type="Proteomes" id="UP000305906"/>
    </source>
</evidence>
<dbReference type="AlphaFoldDB" id="A0A5R9FSS8"/>
<dbReference type="EMBL" id="VBZC01000021">
    <property type="protein sequence ID" value="TLS44428.1"/>
    <property type="molecule type" value="Genomic_DNA"/>
</dbReference>
<feature type="domain" description="Bacterial bifunctional deaminase-reductase C-terminal" evidence="4">
    <location>
        <begin position="52"/>
        <end position="246"/>
    </location>
</feature>
<evidence type="ECO:0000259" key="4">
    <source>
        <dbReference type="Pfam" id="PF01872"/>
    </source>
</evidence>
<sequence length="304" mass="31932">MAEHSAGHPVGGTQTGLLEPLELLYEETGQPRFGLPPALATAYGGDLGFILPCVYANFVSSIDGVVALGPEYPSSGSAISGREPADRFVMGLLRACADAVLIGAGTLRATPRHLWTPDHVCPQAAPDFAALRRSLRRTAQPELVVVTASGDLPTQHPALESGALVTTTLDGARKLEGRLPAACTVLIAGEGPTLRMADVLAGLHAHGHTAVLTEGGPHLIGNLLGEGLLDELFVTTSPVLAGRTDTARPGLIEGLELLPNRPEWTDLISIRRRDSYLFLRYRLRAPGSGSTGQLPQTEVATLNA</sequence>
<accession>A0A5R9FSS8</accession>
<dbReference type="GO" id="GO:0009231">
    <property type="term" value="P:riboflavin biosynthetic process"/>
    <property type="evidence" value="ECO:0007669"/>
    <property type="project" value="InterPro"/>
</dbReference>
<evidence type="ECO:0000313" key="5">
    <source>
        <dbReference type="EMBL" id="TLS44428.1"/>
    </source>
</evidence>
<dbReference type="PANTHER" id="PTHR38011:SF7">
    <property type="entry name" value="2,5-DIAMINO-6-RIBOSYLAMINO-4(3H)-PYRIMIDINONE 5'-PHOSPHATE REDUCTASE"/>
    <property type="match status" value="1"/>
</dbReference>
<gene>
    <name evidence="5" type="ORF">FE633_20710</name>
</gene>